<dbReference type="Gene3D" id="3.40.50.10300">
    <property type="entry name" value="CoaB-like"/>
    <property type="match status" value="1"/>
</dbReference>
<dbReference type="EC" id="6.3.2.5" evidence="3"/>
<dbReference type="SUPFAM" id="SSF52507">
    <property type="entry name" value="Homo-oligomeric flavin-containing Cys decarboxylases, HFCD"/>
    <property type="match status" value="1"/>
</dbReference>
<feature type="region of interest" description="Phosphopantothenoylcysteine decarboxylase" evidence="3">
    <location>
        <begin position="1"/>
        <end position="192"/>
    </location>
</feature>
<dbReference type="GO" id="GO:0015941">
    <property type="term" value="P:pantothenate catabolic process"/>
    <property type="evidence" value="ECO:0007669"/>
    <property type="project" value="InterPro"/>
</dbReference>
<comment type="function">
    <text evidence="3">Catalyzes two sequential steps in the biosynthesis of coenzyme A. In the first step cysteine is conjugated to 4'-phosphopantothenate to form 4-phosphopantothenoylcysteine. In the second step the latter compound is decarboxylated to form 4'-phosphopantotheine.</text>
</comment>
<comment type="pathway">
    <text evidence="3 4">Cofactor biosynthesis; coenzyme A biosynthesis; CoA from (R)-pantothenate: step 3/5.</text>
</comment>
<keyword evidence="3 4" id="KW-0436">Ligase</keyword>
<dbReference type="Pfam" id="PF02441">
    <property type="entry name" value="Flavoprotein"/>
    <property type="match status" value="1"/>
</dbReference>
<evidence type="ECO:0000313" key="8">
    <source>
        <dbReference type="Proteomes" id="UP000053557"/>
    </source>
</evidence>
<keyword evidence="3" id="KW-0479">Metal-binding</keyword>
<feature type="active site" description="Proton donor" evidence="3">
    <location>
        <position position="161"/>
    </location>
</feature>
<comment type="cofactor">
    <cofactor evidence="3">
        <name>FMN</name>
        <dbReference type="ChEBI" id="CHEBI:58210"/>
    </cofactor>
    <text evidence="3">Binds 1 FMN per subunit.</text>
</comment>
<dbReference type="AlphaFoldDB" id="A0A101XQH6"/>
<evidence type="ECO:0000256" key="1">
    <source>
        <dbReference type="ARBA" id="ARBA00022793"/>
    </source>
</evidence>
<comment type="similarity">
    <text evidence="3 4">In the C-terminal section; belongs to the PPC synthetase family.</text>
</comment>
<dbReference type="GO" id="GO:0010181">
    <property type="term" value="F:FMN binding"/>
    <property type="evidence" value="ECO:0007669"/>
    <property type="project" value="UniProtKB-UniRule"/>
</dbReference>
<comment type="caution">
    <text evidence="7">The sequence shown here is derived from an EMBL/GenBank/DDBJ whole genome shotgun (WGS) entry which is preliminary data.</text>
</comment>
<evidence type="ECO:0000256" key="4">
    <source>
        <dbReference type="RuleBase" id="RU364078"/>
    </source>
</evidence>
<sequence length="402" mass="43455">MNPSSLSGKTVVLAVTGGIAAYKSAYLASSLTKCGARVRTVMTRGATQFVAPLTFQSLTHEPVHIDVFDERDPARIAHISLADEADLVIVAPATADVLARVAHGFGDDMLTAMLLATRAPVIFAPAMNVHMWENAILQENVQKLRVHGYLIAEPGAGPLACGYTGKGRLMEPDDLLEFLEWAATESRYQGLRVLVSAGPTRERIDPVRYLTNDSTGTMGYAIARMAWRMGAEVTLVSGPTSLPEPLGVSVVHVATASEMERAMIDRANDADVVIMTAAVADYRPETVLEKKFKKTQDTLSLALVKNPDILSQLRDHMKPRATLVGFAAETHDHELYARKKLREKRLDFVVLNDVLEPGAGFGTGTNRVTVYAADGGVTPLAQADKLTVAGLLLQLIRTGREV</sequence>
<dbReference type="InterPro" id="IPR005252">
    <property type="entry name" value="CoaBC"/>
</dbReference>
<comment type="function">
    <text evidence="4">Catalyzes two steps in the biosynthesis of coenzyme A. In the first step cysteine is conjugated to 4'-phosphopantothenate to form 4-phosphopantothenoylcysteine, in the latter compound is decarboxylated to form 4'-phosphopantotheine.</text>
</comment>
<dbReference type="EC" id="4.1.1.36" evidence="3"/>
<protein>
    <recommendedName>
        <fullName evidence="3">Coenzyme A biosynthesis bifunctional protein CoaBC</fullName>
    </recommendedName>
    <alternativeName>
        <fullName evidence="3">DNA/pantothenate metabolism flavoprotein</fullName>
    </alternativeName>
    <alternativeName>
        <fullName evidence="3">Phosphopantothenoylcysteine synthetase/decarboxylase</fullName>
        <shortName evidence="3">PPCS-PPCDC</shortName>
    </alternativeName>
    <domain>
        <recommendedName>
            <fullName evidence="3">Phosphopantothenoylcysteine decarboxylase</fullName>
            <shortName evidence="3">PPC decarboxylase</shortName>
            <shortName evidence="3">PPC-DC</shortName>
            <ecNumber evidence="3">4.1.1.36</ecNumber>
        </recommendedName>
        <alternativeName>
            <fullName evidence="3">CoaC</fullName>
        </alternativeName>
    </domain>
    <domain>
        <recommendedName>
            <fullName evidence="3">Phosphopantothenate--cysteine ligase</fullName>
            <ecNumber evidence="3">6.3.2.5</ecNumber>
        </recommendedName>
        <alternativeName>
            <fullName evidence="3">CoaB</fullName>
        </alternativeName>
        <alternativeName>
            <fullName evidence="3">Phosphopantothenoylcysteine synthetase</fullName>
            <shortName evidence="3">PPC synthetase</shortName>
            <shortName evidence="3">PPC-S</shortName>
        </alternativeName>
    </domain>
</protein>
<comment type="pathway">
    <text evidence="3 4">Cofactor biosynthesis; coenzyme A biosynthesis; CoA from (R)-pantothenate: step 2/5.</text>
</comment>
<evidence type="ECO:0000256" key="3">
    <source>
        <dbReference type="HAMAP-Rule" id="MF_02225"/>
    </source>
</evidence>
<gene>
    <name evidence="3" type="primary">coaBC</name>
    <name evidence="7" type="ORF">ATW55_06860</name>
</gene>
<keyword evidence="3" id="KW-0460">Magnesium</keyword>
<keyword evidence="1 3" id="KW-0210">Decarboxylase</keyword>
<organism evidence="7 8">
    <name type="scientific">Ferroacidibacillus organovorans</name>
    <dbReference type="NCBI Taxonomy" id="1765683"/>
    <lineage>
        <taxon>Bacteria</taxon>
        <taxon>Bacillati</taxon>
        <taxon>Bacillota</taxon>
        <taxon>Bacilli</taxon>
        <taxon>Bacillales</taxon>
        <taxon>Alicyclobacillaceae</taxon>
        <taxon>Ferroacidibacillus</taxon>
    </lineage>
</organism>
<feature type="binding site" evidence="3">
    <location>
        <position position="340"/>
    </location>
    <ligand>
        <name>CTP</name>
        <dbReference type="ChEBI" id="CHEBI:37563"/>
    </ligand>
</feature>
<dbReference type="UniPathway" id="UPA00241">
    <property type="reaction ID" value="UER00353"/>
</dbReference>
<keyword evidence="2 3" id="KW-0456">Lyase</keyword>
<dbReference type="HAMAP" id="MF_02225">
    <property type="entry name" value="CoaBC"/>
    <property type="match status" value="1"/>
</dbReference>
<accession>A0A101XQH6</accession>
<feature type="binding site" evidence="3">
    <location>
        <position position="326"/>
    </location>
    <ligand>
        <name>CTP</name>
        <dbReference type="ChEBI" id="CHEBI:37563"/>
    </ligand>
</feature>
<evidence type="ECO:0000313" key="7">
    <source>
        <dbReference type="EMBL" id="KUO95632.1"/>
    </source>
</evidence>
<feature type="binding site" evidence="3">
    <location>
        <position position="281"/>
    </location>
    <ligand>
        <name>CTP</name>
        <dbReference type="ChEBI" id="CHEBI:37563"/>
    </ligand>
</feature>
<comment type="cofactor">
    <cofactor evidence="3">
        <name>Mg(2+)</name>
        <dbReference type="ChEBI" id="CHEBI:18420"/>
    </cofactor>
</comment>
<dbReference type="GO" id="GO:0046872">
    <property type="term" value="F:metal ion binding"/>
    <property type="evidence" value="ECO:0007669"/>
    <property type="project" value="UniProtKB-KW"/>
</dbReference>
<feature type="domain" description="DNA/pantothenate metabolism flavoprotein C-terminal" evidence="6">
    <location>
        <begin position="189"/>
        <end position="397"/>
    </location>
</feature>
<dbReference type="PANTHER" id="PTHR14359">
    <property type="entry name" value="HOMO-OLIGOMERIC FLAVIN CONTAINING CYS DECARBOXYLASE FAMILY"/>
    <property type="match status" value="1"/>
</dbReference>
<dbReference type="NCBIfam" id="TIGR00521">
    <property type="entry name" value="coaBC_dfp"/>
    <property type="match status" value="1"/>
</dbReference>
<dbReference type="Gene3D" id="3.40.50.1950">
    <property type="entry name" value="Flavin prenyltransferase-like"/>
    <property type="match status" value="1"/>
</dbReference>
<proteinExistence type="inferred from homology"/>
<dbReference type="GO" id="GO:0004633">
    <property type="term" value="F:phosphopantothenoylcysteine decarboxylase activity"/>
    <property type="evidence" value="ECO:0007669"/>
    <property type="project" value="UniProtKB-UniRule"/>
</dbReference>
<feature type="domain" description="Flavoprotein" evidence="5">
    <location>
        <begin position="9"/>
        <end position="155"/>
    </location>
</feature>
<keyword evidence="3 4" id="KW-0285">Flavoprotein</keyword>
<dbReference type="Proteomes" id="UP000053557">
    <property type="component" value="Unassembled WGS sequence"/>
</dbReference>
<evidence type="ECO:0000259" key="5">
    <source>
        <dbReference type="Pfam" id="PF02441"/>
    </source>
</evidence>
<dbReference type="GO" id="GO:0071513">
    <property type="term" value="C:phosphopantothenoylcysteine decarboxylase complex"/>
    <property type="evidence" value="ECO:0007669"/>
    <property type="project" value="TreeGrafter"/>
</dbReference>
<dbReference type="EMBL" id="LPVJ01000048">
    <property type="protein sequence ID" value="KUO95632.1"/>
    <property type="molecule type" value="Genomic_DNA"/>
</dbReference>
<feature type="binding site" evidence="3">
    <location>
        <begin position="307"/>
        <end position="310"/>
    </location>
    <ligand>
        <name>CTP</name>
        <dbReference type="ChEBI" id="CHEBI:37563"/>
    </ligand>
</feature>
<dbReference type="OrthoDB" id="9802554at2"/>
<dbReference type="InterPro" id="IPR035929">
    <property type="entry name" value="CoaB-like_sf"/>
</dbReference>
<dbReference type="PANTHER" id="PTHR14359:SF6">
    <property type="entry name" value="PHOSPHOPANTOTHENOYLCYSTEINE DECARBOXYLASE"/>
    <property type="match status" value="1"/>
</dbReference>
<keyword evidence="8" id="KW-1185">Reference proteome</keyword>
<evidence type="ECO:0000259" key="6">
    <source>
        <dbReference type="Pfam" id="PF04127"/>
    </source>
</evidence>
<dbReference type="InterPro" id="IPR007085">
    <property type="entry name" value="DNA/pantothenate-metab_flavo_C"/>
</dbReference>
<keyword evidence="3" id="KW-0511">Multifunctional enzyme</keyword>
<dbReference type="Pfam" id="PF04127">
    <property type="entry name" value="DFP"/>
    <property type="match status" value="1"/>
</dbReference>
<feature type="region of interest" description="Phosphopantothenate--cysteine ligase" evidence="3">
    <location>
        <begin position="193"/>
        <end position="402"/>
    </location>
</feature>
<comment type="catalytic activity">
    <reaction evidence="3 4">
        <text>(R)-4'-phosphopantothenate + L-cysteine + CTP = N-[(R)-4-phosphopantothenoyl]-L-cysteine + CMP + diphosphate + H(+)</text>
        <dbReference type="Rhea" id="RHEA:19397"/>
        <dbReference type="ChEBI" id="CHEBI:10986"/>
        <dbReference type="ChEBI" id="CHEBI:15378"/>
        <dbReference type="ChEBI" id="CHEBI:33019"/>
        <dbReference type="ChEBI" id="CHEBI:35235"/>
        <dbReference type="ChEBI" id="CHEBI:37563"/>
        <dbReference type="ChEBI" id="CHEBI:59458"/>
        <dbReference type="ChEBI" id="CHEBI:60377"/>
        <dbReference type="EC" id="6.3.2.5"/>
    </reaction>
</comment>
<dbReference type="GO" id="GO:0015937">
    <property type="term" value="P:coenzyme A biosynthetic process"/>
    <property type="evidence" value="ECO:0007669"/>
    <property type="project" value="UniProtKB-UniRule"/>
</dbReference>
<dbReference type="InterPro" id="IPR036551">
    <property type="entry name" value="Flavin_trans-like"/>
</dbReference>
<keyword evidence="3 4" id="KW-0288">FMN</keyword>
<dbReference type="GO" id="GO:0004632">
    <property type="term" value="F:phosphopantothenate--cysteine ligase activity"/>
    <property type="evidence" value="ECO:0007669"/>
    <property type="project" value="UniProtKB-UniRule"/>
</dbReference>
<dbReference type="SUPFAM" id="SSF102645">
    <property type="entry name" value="CoaB-like"/>
    <property type="match status" value="1"/>
</dbReference>
<dbReference type="InterPro" id="IPR003382">
    <property type="entry name" value="Flavoprotein"/>
</dbReference>
<evidence type="ECO:0000256" key="2">
    <source>
        <dbReference type="ARBA" id="ARBA00023239"/>
    </source>
</evidence>
<feature type="binding site" evidence="3">
    <location>
        <position position="344"/>
    </location>
    <ligand>
        <name>CTP</name>
        <dbReference type="ChEBI" id="CHEBI:37563"/>
    </ligand>
</feature>
<comment type="similarity">
    <text evidence="3 4">In the N-terminal section; belongs to the HFCD (homo-oligomeric flavin containing Cys decarboxylase) superfamily.</text>
</comment>
<feature type="binding site" evidence="3">
    <location>
        <position position="291"/>
    </location>
    <ligand>
        <name>CTP</name>
        <dbReference type="ChEBI" id="CHEBI:37563"/>
    </ligand>
</feature>
<reference evidence="7 8" key="1">
    <citation type="submission" date="2015-12" db="EMBL/GenBank/DDBJ databases">
        <title>Draft genome sequence of Acidibacillus ferrooxidans ITV001, isolated from a chalcopyrite acid mine drainage site in Brazil.</title>
        <authorList>
            <person name="Dall'Agnol H."/>
            <person name="Nancucheo I."/>
            <person name="Johnson B."/>
            <person name="Oliveira R."/>
            <person name="Leite L."/>
            <person name="Pylro V."/>
            <person name="Nunes G.L."/>
            <person name="Tzotzos G."/>
            <person name="Fernandes G.R."/>
            <person name="Dutra J."/>
            <person name="Orellana S.C."/>
            <person name="Oliveira G."/>
        </authorList>
    </citation>
    <scope>NUCLEOTIDE SEQUENCE [LARGE SCALE GENOMIC DNA]</scope>
    <source>
        <strain evidence="8">ITV01</strain>
    </source>
</reference>
<name>A0A101XQH6_9BACL</name>
<comment type="catalytic activity">
    <reaction evidence="3 4">
        <text>N-[(R)-4-phosphopantothenoyl]-L-cysteine + H(+) = (R)-4'-phosphopantetheine + CO2</text>
        <dbReference type="Rhea" id="RHEA:16793"/>
        <dbReference type="ChEBI" id="CHEBI:15378"/>
        <dbReference type="ChEBI" id="CHEBI:16526"/>
        <dbReference type="ChEBI" id="CHEBI:59458"/>
        <dbReference type="ChEBI" id="CHEBI:61723"/>
        <dbReference type="EC" id="4.1.1.36"/>
    </reaction>
</comment>
<comment type="caution">
    <text evidence="3">Lacks conserved residue(s) required for the propagation of feature annotation.</text>
</comment>